<organism evidence="2 3">
    <name type="scientific">Brassica campestris</name>
    <name type="common">Field mustard</name>
    <dbReference type="NCBI Taxonomy" id="3711"/>
    <lineage>
        <taxon>Eukaryota</taxon>
        <taxon>Viridiplantae</taxon>
        <taxon>Streptophyta</taxon>
        <taxon>Embryophyta</taxon>
        <taxon>Tracheophyta</taxon>
        <taxon>Spermatophyta</taxon>
        <taxon>Magnoliopsida</taxon>
        <taxon>eudicotyledons</taxon>
        <taxon>Gunneridae</taxon>
        <taxon>Pentapetalae</taxon>
        <taxon>rosids</taxon>
        <taxon>malvids</taxon>
        <taxon>Brassicales</taxon>
        <taxon>Brassicaceae</taxon>
        <taxon>Brassiceae</taxon>
        <taxon>Brassica</taxon>
    </lineage>
</organism>
<feature type="region of interest" description="Disordered" evidence="1">
    <location>
        <begin position="25"/>
        <end position="48"/>
    </location>
</feature>
<evidence type="ECO:0000313" key="3">
    <source>
        <dbReference type="Proteomes" id="UP000011750"/>
    </source>
</evidence>
<dbReference type="InParanoid" id="M4FD23"/>
<evidence type="ECO:0000256" key="1">
    <source>
        <dbReference type="SAM" id="MobiDB-lite"/>
    </source>
</evidence>
<dbReference type="Proteomes" id="UP000011750">
    <property type="component" value="Unassembled WGS sequence"/>
</dbReference>
<sequence>MPKKKPKKPSPTQSRRSLLRSIEAEVNGTSDAAGSSKKLATADARDDSLGSQLAIPKVILPVQNELAQLSMLGTGTDKVRGESSGLASRGVPPLLNANPNPKCSLTPPMLSPLIQNWRMENLVSMSLTFKWSVTRRNFQV</sequence>
<reference evidence="3" key="2">
    <citation type="journal article" date="2018" name="Hortic Res">
        <title>Improved Brassica rapa reference genome by single-molecule sequencing and chromosome conformation capture technologies.</title>
        <authorList>
            <person name="Zhang L."/>
            <person name="Cai X."/>
            <person name="Wu J."/>
            <person name="Liu M."/>
            <person name="Grob S."/>
            <person name="Cheng F."/>
            <person name="Liang J."/>
            <person name="Cai C."/>
            <person name="Liu Z."/>
            <person name="Liu B."/>
            <person name="Wang F."/>
            <person name="Li S."/>
            <person name="Liu F."/>
            <person name="Li X."/>
            <person name="Cheng L."/>
            <person name="Yang W."/>
            <person name="Li M.H."/>
            <person name="Grossniklaus U."/>
            <person name="Zheng H."/>
            <person name="Wang X."/>
        </authorList>
    </citation>
    <scope>NUCLEOTIDE SEQUENCE [LARGE SCALE GENOMIC DNA]</scope>
    <source>
        <strain evidence="3">cv. Chiifu-401-42</strain>
    </source>
</reference>
<reference evidence="2" key="3">
    <citation type="submission" date="2023-03" db="UniProtKB">
        <authorList>
            <consortium name="EnsemblPlants"/>
        </authorList>
    </citation>
    <scope>IDENTIFICATION</scope>
    <source>
        <strain evidence="2">cv. Chiifu-401-42</strain>
    </source>
</reference>
<feature type="region of interest" description="Disordered" evidence="1">
    <location>
        <begin position="78"/>
        <end position="101"/>
    </location>
</feature>
<dbReference type="OMA" id="MSLTFKW"/>
<accession>M4FD23</accession>
<dbReference type="EnsemblPlants" id="Bra038993.1">
    <property type="protein sequence ID" value="Bra038993.1-P"/>
    <property type="gene ID" value="Bra038993"/>
</dbReference>
<protein>
    <submittedName>
        <fullName evidence="2">Uncharacterized protein</fullName>
    </submittedName>
</protein>
<reference evidence="3" key="1">
    <citation type="journal article" date="2011" name="Nat. Genet.">
        <title>The genome of the mesopolyploid crop species Brassica rapa.</title>
        <authorList>
            <consortium name="Brassica rapa Genome Sequencing Project Consortium"/>
            <person name="Wang X."/>
            <person name="Wang H."/>
            <person name="Wang J."/>
            <person name="Sun R."/>
            <person name="Wu J."/>
            <person name="Liu S."/>
            <person name="Bai Y."/>
            <person name="Mun J.H."/>
            <person name="Bancroft I."/>
            <person name="Cheng F."/>
            <person name="Huang S."/>
            <person name="Li X."/>
            <person name="Hua W."/>
            <person name="Wang J."/>
            <person name="Wang X."/>
            <person name="Freeling M."/>
            <person name="Pires J.C."/>
            <person name="Paterson A.H."/>
            <person name="Chalhoub B."/>
            <person name="Wang B."/>
            <person name="Hayward A."/>
            <person name="Sharpe A.G."/>
            <person name="Park B.S."/>
            <person name="Weisshaar B."/>
            <person name="Liu B."/>
            <person name="Li B."/>
            <person name="Liu B."/>
            <person name="Tong C."/>
            <person name="Song C."/>
            <person name="Duran C."/>
            <person name="Peng C."/>
            <person name="Geng C."/>
            <person name="Koh C."/>
            <person name="Lin C."/>
            <person name="Edwards D."/>
            <person name="Mu D."/>
            <person name="Shen D."/>
            <person name="Soumpourou E."/>
            <person name="Li F."/>
            <person name="Fraser F."/>
            <person name="Conant G."/>
            <person name="Lassalle G."/>
            <person name="King G.J."/>
            <person name="Bonnema G."/>
            <person name="Tang H."/>
            <person name="Wang H."/>
            <person name="Belcram H."/>
            <person name="Zhou H."/>
            <person name="Hirakawa H."/>
            <person name="Abe H."/>
            <person name="Guo H."/>
            <person name="Wang H."/>
            <person name="Jin H."/>
            <person name="Parkin I.A."/>
            <person name="Batley J."/>
            <person name="Kim J.S."/>
            <person name="Just J."/>
            <person name="Li J."/>
            <person name="Xu J."/>
            <person name="Deng J."/>
            <person name="Kim J.A."/>
            <person name="Li J."/>
            <person name="Yu J."/>
            <person name="Meng J."/>
            <person name="Wang J."/>
            <person name="Min J."/>
            <person name="Poulain J."/>
            <person name="Wang J."/>
            <person name="Hatakeyama K."/>
            <person name="Wu K."/>
            <person name="Wang L."/>
            <person name="Fang L."/>
            <person name="Trick M."/>
            <person name="Links M.G."/>
            <person name="Zhao M."/>
            <person name="Jin M."/>
            <person name="Ramchiary N."/>
            <person name="Drou N."/>
            <person name="Berkman P.J."/>
            <person name="Cai Q."/>
            <person name="Huang Q."/>
            <person name="Li R."/>
            <person name="Tabata S."/>
            <person name="Cheng S."/>
            <person name="Zhang S."/>
            <person name="Zhang S."/>
            <person name="Huang S."/>
            <person name="Sato S."/>
            <person name="Sun S."/>
            <person name="Kwon S.J."/>
            <person name="Choi S.R."/>
            <person name="Lee T.H."/>
            <person name="Fan W."/>
            <person name="Zhao X."/>
            <person name="Tan X."/>
            <person name="Xu X."/>
            <person name="Wang Y."/>
            <person name="Qiu Y."/>
            <person name="Yin Y."/>
            <person name="Li Y."/>
            <person name="Du Y."/>
            <person name="Liao Y."/>
            <person name="Lim Y."/>
            <person name="Narusaka Y."/>
            <person name="Wang Y."/>
            <person name="Wang Z."/>
            <person name="Li Z."/>
            <person name="Wang Z."/>
            <person name="Xiong Z."/>
            <person name="Zhang Z."/>
        </authorList>
    </citation>
    <scope>NUCLEOTIDE SEQUENCE [LARGE SCALE GENOMIC DNA]</scope>
    <source>
        <strain evidence="3">cv. Chiifu-401-42</strain>
    </source>
</reference>
<dbReference type="HOGENOM" id="CLU_1837946_0_0_1"/>
<proteinExistence type="predicted"/>
<evidence type="ECO:0000313" key="2">
    <source>
        <dbReference type="EnsemblPlants" id="Bra038993.1-P"/>
    </source>
</evidence>
<name>M4FD23_BRACM</name>
<dbReference type="Gramene" id="Bra038993.1">
    <property type="protein sequence ID" value="Bra038993.1-P"/>
    <property type="gene ID" value="Bra038993"/>
</dbReference>
<dbReference type="AlphaFoldDB" id="M4FD23"/>
<keyword evidence="3" id="KW-1185">Reference proteome</keyword>